<evidence type="ECO:0000313" key="3">
    <source>
        <dbReference type="Proteomes" id="UP001194580"/>
    </source>
</evidence>
<comment type="caution">
    <text evidence="2">The sequence shown here is derived from an EMBL/GenBank/DDBJ whole genome shotgun (WGS) entry which is preliminary data.</text>
</comment>
<feature type="region of interest" description="Disordered" evidence="1">
    <location>
        <begin position="494"/>
        <end position="600"/>
    </location>
</feature>
<dbReference type="PANTHER" id="PTHR16291">
    <property type="entry name" value="NUCLEAR CAP-BINDING PROTEIN SUBUNIT 3"/>
    <property type="match status" value="1"/>
</dbReference>
<dbReference type="EMBL" id="JAAAIL010001156">
    <property type="protein sequence ID" value="KAG0271385.1"/>
    <property type="molecule type" value="Genomic_DNA"/>
</dbReference>
<feature type="compositionally biased region" description="Basic and acidic residues" evidence="1">
    <location>
        <begin position="405"/>
        <end position="432"/>
    </location>
</feature>
<dbReference type="Pfam" id="PF10309">
    <property type="entry name" value="NCBP3"/>
    <property type="match status" value="1"/>
</dbReference>
<accession>A0AAD4D7T4</accession>
<keyword evidence="3" id="KW-1185">Reference proteome</keyword>
<feature type="compositionally biased region" description="Basic residues" evidence="1">
    <location>
        <begin position="367"/>
        <end position="380"/>
    </location>
</feature>
<feature type="region of interest" description="Disordered" evidence="1">
    <location>
        <begin position="1"/>
        <end position="86"/>
    </location>
</feature>
<dbReference type="InterPro" id="IPR019416">
    <property type="entry name" value="NCBP3"/>
</dbReference>
<feature type="compositionally biased region" description="Basic and acidic residues" evidence="1">
    <location>
        <begin position="563"/>
        <end position="582"/>
    </location>
</feature>
<dbReference type="GO" id="GO:0003729">
    <property type="term" value="F:mRNA binding"/>
    <property type="evidence" value="ECO:0007669"/>
    <property type="project" value="InterPro"/>
</dbReference>
<evidence type="ECO:0000256" key="1">
    <source>
        <dbReference type="SAM" id="MobiDB-lite"/>
    </source>
</evidence>
<dbReference type="GO" id="GO:0005634">
    <property type="term" value="C:nucleus"/>
    <property type="evidence" value="ECO:0007669"/>
    <property type="project" value="TreeGrafter"/>
</dbReference>
<evidence type="ECO:0000313" key="2">
    <source>
        <dbReference type="EMBL" id="KAG0271385.1"/>
    </source>
</evidence>
<feature type="region of interest" description="Disordered" evidence="1">
    <location>
        <begin position="308"/>
        <end position="459"/>
    </location>
</feature>
<dbReference type="InterPro" id="IPR012677">
    <property type="entry name" value="Nucleotide-bd_a/b_plait_sf"/>
</dbReference>
<feature type="compositionally biased region" description="Low complexity" evidence="1">
    <location>
        <begin position="318"/>
        <end position="327"/>
    </location>
</feature>
<feature type="compositionally biased region" description="Low complexity" evidence="1">
    <location>
        <begin position="68"/>
        <end position="83"/>
    </location>
</feature>
<dbReference type="GO" id="GO:0000340">
    <property type="term" value="F:RNA 7-methylguanosine cap binding"/>
    <property type="evidence" value="ECO:0007669"/>
    <property type="project" value="InterPro"/>
</dbReference>
<reference evidence="2" key="1">
    <citation type="journal article" date="2020" name="Fungal Divers.">
        <title>Resolving the Mortierellaceae phylogeny through synthesis of multi-gene phylogenetics and phylogenomics.</title>
        <authorList>
            <person name="Vandepol N."/>
            <person name="Liber J."/>
            <person name="Desiro A."/>
            <person name="Na H."/>
            <person name="Kennedy M."/>
            <person name="Barry K."/>
            <person name="Grigoriev I.V."/>
            <person name="Miller A.N."/>
            <person name="O'Donnell K."/>
            <person name="Stajich J.E."/>
            <person name="Bonito G."/>
        </authorList>
    </citation>
    <scope>NUCLEOTIDE SEQUENCE</scope>
    <source>
        <strain evidence="2">NRRL 28262</strain>
    </source>
</reference>
<feature type="compositionally biased region" description="Basic and acidic residues" evidence="1">
    <location>
        <begin position="38"/>
        <end position="57"/>
    </location>
</feature>
<feature type="region of interest" description="Disordered" evidence="1">
    <location>
        <begin position="111"/>
        <end position="133"/>
    </location>
</feature>
<organism evidence="2 3">
    <name type="scientific">Linnemannia exigua</name>
    <dbReference type="NCBI Taxonomy" id="604196"/>
    <lineage>
        <taxon>Eukaryota</taxon>
        <taxon>Fungi</taxon>
        <taxon>Fungi incertae sedis</taxon>
        <taxon>Mucoromycota</taxon>
        <taxon>Mortierellomycotina</taxon>
        <taxon>Mortierellomycetes</taxon>
        <taxon>Mortierellales</taxon>
        <taxon>Mortierellaceae</taxon>
        <taxon>Linnemannia</taxon>
    </lineage>
</organism>
<sequence>MNFDSDRLALPEEEDLDLDIPVNAGANPQLDPMLQLERALEEETRDISTRFQSERRPQPAGLDRALGDDSNNNNRSGRGTNDNFAQQKYANKNGGFVTGFDVLSKEEQAKKANRAQRFGALPQEQSETKDETMEEAGMEVDDGDFARPDNLPETPPRTTTIRMDAVYLYGTDEMSTKDVLKYFEAYGPSHVEWIDDSSCNIVFPDQFSAKRAVYFQLLNRDNVTFGEDGDDVDIEPSRDLSVGGVAEPVMVMKSKNRLQRAKEYVPIQQHNQAVIRNNAGLFVRYATDLDRKERNAAAKSNYYAIHGREDSSNAGQQRSSMTTTSSRYGRRSRADEDEIWNRGRGIQTMSRLRRKMEGEASPSPSPTRRRRSWSRGRRMSGSRSRSGSRSGSYSRSRSPRRSARRDHGSRSPDARDRLRSSDYENRGRRGDISLRLGGRVKFPEDGDEASSPAGDDDSRLNHYANEFIAELQSTFTRREKAIPRTKMYSDFYEREVLTEKSWDSDRRGGNNSRDPRGSGGGERGRSDRDRDSDRGGRRRGGSNRRDNNTAAFAGAARTGPSGGRDRSDEHRPSREEAMRALDARLGLPADHDEFGRSKRD</sequence>
<feature type="compositionally biased region" description="Basic and acidic residues" evidence="1">
    <location>
        <begin position="494"/>
        <end position="535"/>
    </location>
</feature>
<dbReference type="Proteomes" id="UP001194580">
    <property type="component" value="Unassembled WGS sequence"/>
</dbReference>
<proteinExistence type="predicted"/>
<protein>
    <recommendedName>
        <fullName evidence="4">Nuclear cap-binding protein subunit 3</fullName>
    </recommendedName>
</protein>
<dbReference type="Gene3D" id="3.30.70.330">
    <property type="match status" value="1"/>
</dbReference>
<feature type="compositionally biased region" description="Basic and acidic residues" evidence="1">
    <location>
        <begin position="1"/>
        <end position="10"/>
    </location>
</feature>
<dbReference type="PANTHER" id="PTHR16291:SF0">
    <property type="entry name" value="NUCLEAR CAP-BINDING PROTEIN SUBUNIT 3"/>
    <property type="match status" value="1"/>
</dbReference>
<dbReference type="AlphaFoldDB" id="A0AAD4D7T4"/>
<feature type="compositionally biased region" description="Basic and acidic residues" evidence="1">
    <location>
        <begin position="589"/>
        <end position="600"/>
    </location>
</feature>
<evidence type="ECO:0008006" key="4">
    <source>
        <dbReference type="Google" id="ProtNLM"/>
    </source>
</evidence>
<feature type="compositionally biased region" description="Low complexity" evidence="1">
    <location>
        <begin position="381"/>
        <end position="396"/>
    </location>
</feature>
<gene>
    <name evidence="2" type="ORF">BGZ95_000808</name>
</gene>
<name>A0AAD4D7T4_9FUNG</name>